<feature type="coiled-coil region" evidence="3">
    <location>
        <begin position="6"/>
        <end position="33"/>
    </location>
</feature>
<dbReference type="SUPFAM" id="SSF82607">
    <property type="entry name" value="YbaB-like"/>
    <property type="match status" value="1"/>
</dbReference>
<evidence type="ECO:0000256" key="3">
    <source>
        <dbReference type="SAM" id="Coils"/>
    </source>
</evidence>
<dbReference type="OrthoDB" id="9808738at2"/>
<dbReference type="Proteomes" id="UP000246278">
    <property type="component" value="Unassembled WGS sequence"/>
</dbReference>
<comment type="subcellular location">
    <subcellularLocation>
        <location evidence="2">Cytoplasm</location>
        <location evidence="2">Nucleoid</location>
    </subcellularLocation>
</comment>
<comment type="similarity">
    <text evidence="2">Belongs to the YbaB/EbfC family.</text>
</comment>
<comment type="caution">
    <text evidence="4">The sequence shown here is derived from an EMBL/GenBank/DDBJ whole genome shotgun (WGS) entry which is preliminary data.</text>
</comment>
<keyword evidence="5" id="KW-1185">Reference proteome</keyword>
<evidence type="ECO:0000256" key="2">
    <source>
        <dbReference type="HAMAP-Rule" id="MF_00274"/>
    </source>
</evidence>
<dbReference type="PANTHER" id="PTHR33449">
    <property type="entry name" value="NUCLEOID-ASSOCIATED PROTEIN YBAB"/>
    <property type="match status" value="1"/>
</dbReference>
<dbReference type="InterPro" id="IPR004401">
    <property type="entry name" value="YbaB/EbfC"/>
</dbReference>
<dbReference type="Pfam" id="PF02575">
    <property type="entry name" value="YbaB_DNA_bd"/>
    <property type="match status" value="1"/>
</dbReference>
<comment type="function">
    <text evidence="2">Binds to DNA and alters its conformation. May be involved in regulation of gene expression, nucleoid organization and DNA protection.</text>
</comment>
<keyword evidence="2" id="KW-0963">Cytoplasm</keyword>
<dbReference type="RefSeq" id="WP_110023492.1">
    <property type="nucleotide sequence ID" value="NZ_PDNZ01000005.1"/>
</dbReference>
<dbReference type="GO" id="GO:0043590">
    <property type="term" value="C:bacterial nucleoid"/>
    <property type="evidence" value="ECO:0007669"/>
    <property type="project" value="UniProtKB-UniRule"/>
</dbReference>
<dbReference type="EMBL" id="PDNZ01000005">
    <property type="protein sequence ID" value="PWW81839.1"/>
    <property type="molecule type" value="Genomic_DNA"/>
</dbReference>
<gene>
    <name evidence="4" type="ORF">CR164_08440</name>
</gene>
<accession>A0A317T507</accession>
<keyword evidence="3" id="KW-0175">Coiled coil</keyword>
<sequence length="111" mass="11867">MAMPNLNDMMKQLQQAGAKMQDVQKQLEKITAEGDAGGGMVKATVSGKQRVLSITIDPEILDDMEMVEDLVVAAVNTALENVAEKARQELSKAAGDMLGGGDILKNFNFGQ</sequence>
<organism evidence="4 5">
    <name type="scientific">Prosthecochloris marina</name>
    <dbReference type="NCBI Taxonomy" id="2017681"/>
    <lineage>
        <taxon>Bacteria</taxon>
        <taxon>Pseudomonadati</taxon>
        <taxon>Chlorobiota</taxon>
        <taxon>Chlorobiia</taxon>
        <taxon>Chlorobiales</taxon>
        <taxon>Chlorobiaceae</taxon>
        <taxon>Prosthecochloris</taxon>
    </lineage>
</organism>
<evidence type="ECO:0000256" key="1">
    <source>
        <dbReference type="ARBA" id="ARBA00023125"/>
    </source>
</evidence>
<name>A0A317T507_9CHLB</name>
<evidence type="ECO:0000313" key="5">
    <source>
        <dbReference type="Proteomes" id="UP000246278"/>
    </source>
</evidence>
<keyword evidence="1 2" id="KW-0238">DNA-binding</keyword>
<evidence type="ECO:0000313" key="4">
    <source>
        <dbReference type="EMBL" id="PWW81839.1"/>
    </source>
</evidence>
<dbReference type="InterPro" id="IPR036894">
    <property type="entry name" value="YbaB-like_sf"/>
</dbReference>
<dbReference type="HAMAP" id="MF_00274">
    <property type="entry name" value="DNA_YbaB_EbfC"/>
    <property type="match status" value="1"/>
</dbReference>
<reference evidence="5" key="1">
    <citation type="submission" date="2017-10" db="EMBL/GenBank/DDBJ databases">
        <authorList>
            <person name="Gaisin V.A."/>
            <person name="Rysina M.S."/>
            <person name="Grouzdev D.S."/>
        </authorList>
    </citation>
    <scope>NUCLEOTIDE SEQUENCE [LARGE SCALE GENOMIC DNA]</scope>
    <source>
        <strain evidence="5">V1</strain>
    </source>
</reference>
<dbReference type="GO" id="GO:0005829">
    <property type="term" value="C:cytosol"/>
    <property type="evidence" value="ECO:0007669"/>
    <property type="project" value="TreeGrafter"/>
</dbReference>
<dbReference type="Gene3D" id="3.30.1310.10">
    <property type="entry name" value="Nucleoid-associated protein YbaB-like domain"/>
    <property type="match status" value="1"/>
</dbReference>
<dbReference type="NCBIfam" id="TIGR00103">
    <property type="entry name" value="DNA_YbaB_EbfC"/>
    <property type="match status" value="1"/>
</dbReference>
<protein>
    <recommendedName>
        <fullName evidence="2">Nucleoid-associated protein CR164_08440</fullName>
    </recommendedName>
</protein>
<dbReference type="AlphaFoldDB" id="A0A317T507"/>
<dbReference type="PANTHER" id="PTHR33449:SF1">
    <property type="entry name" value="NUCLEOID-ASSOCIATED PROTEIN YBAB"/>
    <property type="match status" value="1"/>
</dbReference>
<dbReference type="PIRSF" id="PIRSF004555">
    <property type="entry name" value="UCP004555"/>
    <property type="match status" value="1"/>
</dbReference>
<comment type="subunit">
    <text evidence="2">Homodimer.</text>
</comment>
<proteinExistence type="inferred from homology"/>
<dbReference type="GO" id="GO:0003677">
    <property type="term" value="F:DNA binding"/>
    <property type="evidence" value="ECO:0007669"/>
    <property type="project" value="UniProtKB-UniRule"/>
</dbReference>